<feature type="domain" description="Glycosyltransferase 2-like" evidence="7">
    <location>
        <begin position="44"/>
        <end position="170"/>
    </location>
</feature>
<dbReference type="PANTHER" id="PTHR43646">
    <property type="entry name" value="GLYCOSYLTRANSFERASE"/>
    <property type="match status" value="1"/>
</dbReference>
<feature type="transmembrane region" description="Helical" evidence="6">
    <location>
        <begin position="6"/>
        <end position="30"/>
    </location>
</feature>
<dbReference type="PANTHER" id="PTHR43646:SF2">
    <property type="entry name" value="GLYCOSYLTRANSFERASE 2-LIKE DOMAIN-CONTAINING PROTEIN"/>
    <property type="match status" value="1"/>
</dbReference>
<dbReference type="AlphaFoldDB" id="I0AGJ9"/>
<dbReference type="InterPro" id="IPR001173">
    <property type="entry name" value="Glyco_trans_2-like"/>
</dbReference>
<dbReference type="HOGENOM" id="CLU_038143_0_0_10"/>
<evidence type="ECO:0000313" key="9">
    <source>
        <dbReference type="Proteomes" id="UP000007394"/>
    </source>
</evidence>
<feature type="transmembrane region" description="Helical" evidence="6">
    <location>
        <begin position="300"/>
        <end position="318"/>
    </location>
</feature>
<dbReference type="CDD" id="cd06423">
    <property type="entry name" value="CESA_like"/>
    <property type="match status" value="1"/>
</dbReference>
<dbReference type="GO" id="GO:0016757">
    <property type="term" value="F:glycosyltransferase activity"/>
    <property type="evidence" value="ECO:0007669"/>
    <property type="project" value="UniProtKB-KW"/>
</dbReference>
<keyword evidence="4 8" id="KW-0808">Transferase</keyword>
<feature type="transmembrane region" description="Helical" evidence="6">
    <location>
        <begin position="169"/>
        <end position="187"/>
    </location>
</feature>
<evidence type="ECO:0000256" key="1">
    <source>
        <dbReference type="ARBA" id="ARBA00004236"/>
    </source>
</evidence>
<dbReference type="GO" id="GO:0005886">
    <property type="term" value="C:plasma membrane"/>
    <property type="evidence" value="ECO:0007669"/>
    <property type="project" value="UniProtKB-SubCell"/>
</dbReference>
<evidence type="ECO:0000313" key="8">
    <source>
        <dbReference type="EMBL" id="AFH48106.1"/>
    </source>
</evidence>
<dbReference type="SUPFAM" id="SSF53448">
    <property type="entry name" value="Nucleotide-diphospho-sugar transferases"/>
    <property type="match status" value="1"/>
</dbReference>
<dbReference type="Gene3D" id="3.90.550.10">
    <property type="entry name" value="Spore Coat Polysaccharide Biosynthesis Protein SpsA, Chain A"/>
    <property type="match status" value="1"/>
</dbReference>
<dbReference type="KEGG" id="ial:IALB_0394"/>
<evidence type="ECO:0000259" key="7">
    <source>
        <dbReference type="Pfam" id="PF00535"/>
    </source>
</evidence>
<dbReference type="RefSeq" id="WP_014559265.1">
    <property type="nucleotide sequence ID" value="NC_017464.1"/>
</dbReference>
<evidence type="ECO:0000256" key="4">
    <source>
        <dbReference type="ARBA" id="ARBA00022679"/>
    </source>
</evidence>
<keyword evidence="9" id="KW-1185">Reference proteome</keyword>
<comment type="subcellular location">
    <subcellularLocation>
        <location evidence="1">Cell membrane</location>
    </subcellularLocation>
</comment>
<name>I0AGJ9_IGNAJ</name>
<dbReference type="InterPro" id="IPR029044">
    <property type="entry name" value="Nucleotide-diphossugar_trans"/>
</dbReference>
<dbReference type="eggNOG" id="COG1215">
    <property type="taxonomic scope" value="Bacteria"/>
</dbReference>
<proteinExistence type="predicted"/>
<organism evidence="8 9">
    <name type="scientific">Ignavibacterium album (strain DSM 19864 / JCM 16511 / NBRC 101810 / Mat9-16)</name>
    <dbReference type="NCBI Taxonomy" id="945713"/>
    <lineage>
        <taxon>Bacteria</taxon>
        <taxon>Pseudomonadati</taxon>
        <taxon>Ignavibacteriota</taxon>
        <taxon>Ignavibacteria</taxon>
        <taxon>Ignavibacteriales</taxon>
        <taxon>Ignavibacteriaceae</taxon>
        <taxon>Ignavibacterium</taxon>
    </lineage>
</organism>
<keyword evidence="6" id="KW-0812">Transmembrane</keyword>
<dbReference type="EMBL" id="CP003418">
    <property type="protein sequence ID" value="AFH48106.1"/>
    <property type="molecule type" value="Genomic_DNA"/>
</dbReference>
<dbReference type="OrthoDB" id="9800276at2"/>
<evidence type="ECO:0000256" key="6">
    <source>
        <dbReference type="SAM" id="Phobius"/>
    </source>
</evidence>
<accession>I0AGJ9</accession>
<feature type="transmembrane region" description="Helical" evidence="6">
    <location>
        <begin position="330"/>
        <end position="352"/>
    </location>
</feature>
<dbReference type="STRING" id="945713.IALB_0394"/>
<gene>
    <name evidence="8" type="ordered locus">IALB_0394</name>
</gene>
<protein>
    <submittedName>
        <fullName evidence="8">Glycosyltransferase</fullName>
    </submittedName>
</protein>
<dbReference type="Pfam" id="PF00535">
    <property type="entry name" value="Glycos_transf_2"/>
    <property type="match status" value="1"/>
</dbReference>
<evidence type="ECO:0000256" key="5">
    <source>
        <dbReference type="ARBA" id="ARBA00023136"/>
    </source>
</evidence>
<keyword evidence="6" id="KW-1133">Transmembrane helix</keyword>
<feature type="transmembrane region" description="Helical" evidence="6">
    <location>
        <begin position="273"/>
        <end position="293"/>
    </location>
</feature>
<evidence type="ECO:0000256" key="3">
    <source>
        <dbReference type="ARBA" id="ARBA00022676"/>
    </source>
</evidence>
<keyword evidence="5 6" id="KW-0472">Membrane</keyword>
<keyword evidence="3" id="KW-0328">Glycosyltransferase</keyword>
<reference evidence="8 9" key="1">
    <citation type="journal article" date="2012" name="Front. Microbiol.">
        <title>Complete genome of Ignavibacterium album, a metabolically versatile, flagellated, facultative anaerobe from the phylum Chlorobi.</title>
        <authorList>
            <person name="Liu Z."/>
            <person name="Frigaard N.-U."/>
            <person name="Vogl K."/>
            <person name="Iino T."/>
            <person name="Ohkuma M."/>
            <person name="Overmann J."/>
            <person name="Bryant D.A."/>
        </authorList>
    </citation>
    <scope>NUCLEOTIDE SEQUENCE [LARGE SCALE GENOMIC DNA]</scope>
    <source>
        <strain evidence="9">DSM 19864 / JCM 16511 / NBRC 101810 / Mat9-16</strain>
    </source>
</reference>
<keyword evidence="2" id="KW-1003">Cell membrane</keyword>
<dbReference type="Proteomes" id="UP000007394">
    <property type="component" value="Chromosome"/>
</dbReference>
<evidence type="ECO:0000256" key="2">
    <source>
        <dbReference type="ARBA" id="ARBA00022475"/>
    </source>
</evidence>
<sequence length="363" mass="41389">MITIVYIISAVVVSIIFVVSIINFFTAPVIEDKSNLKEESKLVSILIPARNEEHNISDCVKSCFHQTYPNKEIIVLNDNSTDRTYELLQHFSDKIKVINGSDLPEGWLGKNWACHQLAKEASGEYLLFIDADVRLNEKAVASAISELNVSESGMLSVFPTQIIKSFSEWLIVPLMNWLLLGFLPLIFVHKSNNKSFVAANGQFILWRKNIYQKIGDHNSVKNKPVEDMEFARFCKSDGIKIKTLLGGNYVFCRMYSNLKEAINGYSKNFFPGFNTNGLTFLLFVSLITFASLIPLMVWENLLYSVSLLILIIFSRIFISIKSKQNVFANLLLHPLQMIFVFVVGIISVYKTYSRKLEWKGRKI</sequence>